<accession>A0AAD9GEK9</accession>
<gene>
    <name evidence="10" type="ORF">P3T76_009695</name>
</gene>
<comment type="similarity">
    <text evidence="2">Belongs to the peptidase S1 family.</text>
</comment>
<keyword evidence="7" id="KW-0325">Glycoprotein</keyword>
<proteinExistence type="inferred from homology"/>
<dbReference type="PROSITE" id="PS50240">
    <property type="entry name" value="TRYPSIN_DOM"/>
    <property type="match status" value="1"/>
</dbReference>
<dbReference type="AlphaFoldDB" id="A0AAD9GEK9"/>
<evidence type="ECO:0000256" key="1">
    <source>
        <dbReference type="ARBA" id="ARBA00004613"/>
    </source>
</evidence>
<dbReference type="CDD" id="cd00190">
    <property type="entry name" value="Tryp_SPc"/>
    <property type="match status" value="1"/>
</dbReference>
<dbReference type="GO" id="GO:0004252">
    <property type="term" value="F:serine-type endopeptidase activity"/>
    <property type="evidence" value="ECO:0007669"/>
    <property type="project" value="InterPro"/>
</dbReference>
<dbReference type="Pfam" id="PF00089">
    <property type="entry name" value="Trypsin"/>
    <property type="match status" value="1"/>
</dbReference>
<dbReference type="SUPFAM" id="SSF50494">
    <property type="entry name" value="Trypsin-like serine proteases"/>
    <property type="match status" value="1"/>
</dbReference>
<dbReference type="PANTHER" id="PTHR24276:SF98">
    <property type="entry name" value="FI18310P1-RELATED"/>
    <property type="match status" value="1"/>
</dbReference>
<evidence type="ECO:0000313" key="11">
    <source>
        <dbReference type="Proteomes" id="UP001259832"/>
    </source>
</evidence>
<dbReference type="FunFam" id="2.40.10.10:FF:000156">
    <property type="entry name" value="MIP06385p"/>
    <property type="match status" value="1"/>
</dbReference>
<dbReference type="Gene3D" id="2.40.10.10">
    <property type="entry name" value="Trypsin-like serine proteases"/>
    <property type="match status" value="1"/>
</dbReference>
<dbReference type="InterPro" id="IPR050430">
    <property type="entry name" value="Peptidase_S1"/>
</dbReference>
<dbReference type="InterPro" id="IPR001314">
    <property type="entry name" value="Peptidase_S1A"/>
</dbReference>
<reference evidence="10" key="1">
    <citation type="submission" date="2023-08" db="EMBL/GenBank/DDBJ databases">
        <title>Reference Genome Resource for the Citrus Pathogen Phytophthora citrophthora.</title>
        <authorList>
            <person name="Moller H."/>
            <person name="Coetzee B."/>
            <person name="Rose L.J."/>
            <person name="Van Niekerk J.M."/>
        </authorList>
    </citation>
    <scope>NUCLEOTIDE SEQUENCE</scope>
    <source>
        <strain evidence="10">STE-U-9442</strain>
    </source>
</reference>
<keyword evidence="3" id="KW-0964">Secreted</keyword>
<dbReference type="PRINTS" id="PR00722">
    <property type="entry name" value="CHYMOTRYPSIN"/>
</dbReference>
<organism evidence="10 11">
    <name type="scientific">Phytophthora citrophthora</name>
    <dbReference type="NCBI Taxonomy" id="4793"/>
    <lineage>
        <taxon>Eukaryota</taxon>
        <taxon>Sar</taxon>
        <taxon>Stramenopiles</taxon>
        <taxon>Oomycota</taxon>
        <taxon>Peronosporomycetes</taxon>
        <taxon>Peronosporales</taxon>
        <taxon>Peronosporaceae</taxon>
        <taxon>Phytophthora</taxon>
    </lineage>
</organism>
<evidence type="ECO:0000313" key="10">
    <source>
        <dbReference type="EMBL" id="KAK1936917.1"/>
    </source>
</evidence>
<evidence type="ECO:0000256" key="5">
    <source>
        <dbReference type="ARBA" id="ARBA00023026"/>
    </source>
</evidence>
<feature type="domain" description="Peptidase S1" evidence="9">
    <location>
        <begin position="29"/>
        <end position="253"/>
    </location>
</feature>
<keyword evidence="5" id="KW-0843">Virulence</keyword>
<feature type="chain" id="PRO_5042192336" evidence="8">
    <location>
        <begin position="24"/>
        <end position="262"/>
    </location>
</feature>
<comment type="caution">
    <text evidence="10">The sequence shown here is derived from an EMBL/GenBank/DDBJ whole genome shotgun (WGS) entry which is preliminary data.</text>
</comment>
<dbReference type="EMBL" id="JASMQC010000020">
    <property type="protein sequence ID" value="KAK1936917.1"/>
    <property type="molecule type" value="Genomic_DNA"/>
</dbReference>
<keyword evidence="6" id="KW-1015">Disulfide bond</keyword>
<feature type="signal peptide" evidence="8">
    <location>
        <begin position="1"/>
        <end position="23"/>
    </location>
</feature>
<evidence type="ECO:0000256" key="4">
    <source>
        <dbReference type="ARBA" id="ARBA00022729"/>
    </source>
</evidence>
<dbReference type="SMART" id="SM00020">
    <property type="entry name" value="Tryp_SPc"/>
    <property type="match status" value="1"/>
</dbReference>
<comment type="subcellular location">
    <subcellularLocation>
        <location evidence="1">Secreted</location>
    </subcellularLocation>
</comment>
<dbReference type="InterPro" id="IPR001254">
    <property type="entry name" value="Trypsin_dom"/>
</dbReference>
<dbReference type="InterPro" id="IPR043504">
    <property type="entry name" value="Peptidase_S1_PA_chymotrypsin"/>
</dbReference>
<dbReference type="Proteomes" id="UP001259832">
    <property type="component" value="Unassembled WGS sequence"/>
</dbReference>
<evidence type="ECO:0000256" key="3">
    <source>
        <dbReference type="ARBA" id="ARBA00022525"/>
    </source>
</evidence>
<dbReference type="GO" id="GO:0006508">
    <property type="term" value="P:proteolysis"/>
    <property type="evidence" value="ECO:0007669"/>
    <property type="project" value="InterPro"/>
</dbReference>
<name>A0AAD9GEK9_9STRA</name>
<evidence type="ECO:0000259" key="9">
    <source>
        <dbReference type="PROSITE" id="PS50240"/>
    </source>
</evidence>
<evidence type="ECO:0000256" key="7">
    <source>
        <dbReference type="ARBA" id="ARBA00023180"/>
    </source>
</evidence>
<evidence type="ECO:0000256" key="2">
    <source>
        <dbReference type="ARBA" id="ARBA00007664"/>
    </source>
</evidence>
<evidence type="ECO:0000256" key="6">
    <source>
        <dbReference type="ARBA" id="ARBA00023157"/>
    </source>
</evidence>
<evidence type="ECO:0000256" key="8">
    <source>
        <dbReference type="SAM" id="SignalP"/>
    </source>
</evidence>
<keyword evidence="11" id="KW-1185">Reference proteome</keyword>
<keyword evidence="4 8" id="KW-0732">Signal</keyword>
<dbReference type="InterPro" id="IPR009003">
    <property type="entry name" value="Peptidase_S1_PA"/>
</dbReference>
<sequence>MVKAPSVVASLCFFLAWTSPSVAVERRLILGGEIVPAGTKTYTTGVRKTADGENVCGGTLISPKHVIMASHCSSNYDIRWVSVGSHYINGTSDGEQIKVVSIMNNPNYVPGEFPNDYAILELEKPSSFTPAKLAAADDSDFAPGKLAKALGWGYTTDNGTVSYELRGVELPLWDDENCTKTMDGDSSMVCAGGVAGKDSCERDSGGPLVLESTSQDVLIGVSSFGPTHCGTEGGPGVYARISHARPWIDSIINGTCLAGTKE</sequence>
<dbReference type="PANTHER" id="PTHR24276">
    <property type="entry name" value="POLYSERASE-RELATED"/>
    <property type="match status" value="1"/>
</dbReference>
<protein>
    <submittedName>
        <fullName evidence="10">Trypsin 3A1</fullName>
    </submittedName>
</protein>
<dbReference type="GO" id="GO:0005576">
    <property type="term" value="C:extracellular region"/>
    <property type="evidence" value="ECO:0007669"/>
    <property type="project" value="UniProtKB-SubCell"/>
</dbReference>